<keyword evidence="1 2" id="KW-0238">DNA-binding</keyword>
<dbReference type="EMBL" id="MDHN01000032">
    <property type="protein sequence ID" value="OFC69991.1"/>
    <property type="molecule type" value="Genomic_DNA"/>
</dbReference>
<comment type="caution">
    <text evidence="4">The sequence shown here is derived from an EMBL/GenBank/DDBJ whole genome shotgun (WGS) entry which is preliminary data.</text>
</comment>
<dbReference type="InterPro" id="IPR050624">
    <property type="entry name" value="HTH-type_Tx_Regulator"/>
</dbReference>
<feature type="domain" description="HTH tetR-type" evidence="3">
    <location>
        <begin position="23"/>
        <end position="83"/>
    </location>
</feature>
<proteinExistence type="predicted"/>
<protein>
    <recommendedName>
        <fullName evidence="3">HTH tetR-type domain-containing protein</fullName>
    </recommendedName>
</protein>
<dbReference type="RefSeq" id="WP_070126239.1">
    <property type="nucleotide sequence ID" value="NZ_MDHN01000032.1"/>
</dbReference>
<name>A0A1E7Z966_9ALTE</name>
<sequence length="218" mass="25073">MSPNRLNEQSETGVKRGPYKAGLERQKQILVEARNLLIEEGYHNFSIRKVAKRVGISAGNLQHHFATRDDLVAAMLDHVISVYLLRLEELKEEASSPKECLQNVIEFVTRDLQTRETTIFFPEIWSLSNHDETINKLMEHMYEVYRKVYQDIALQMNPDLTLEQRRLIALFISATIEGHTMFIGYRKSDAYACESVIKMIVNMAVQTIESGNVPKVSD</sequence>
<dbReference type="PANTHER" id="PTHR43479:SF11">
    <property type="entry name" value="ACREF_ENVCD OPERON REPRESSOR-RELATED"/>
    <property type="match status" value="1"/>
</dbReference>
<dbReference type="GO" id="GO:0003677">
    <property type="term" value="F:DNA binding"/>
    <property type="evidence" value="ECO:0007669"/>
    <property type="project" value="UniProtKB-UniRule"/>
</dbReference>
<evidence type="ECO:0000256" key="1">
    <source>
        <dbReference type="ARBA" id="ARBA00023125"/>
    </source>
</evidence>
<evidence type="ECO:0000313" key="5">
    <source>
        <dbReference type="Proteomes" id="UP000175691"/>
    </source>
</evidence>
<dbReference type="InterPro" id="IPR009057">
    <property type="entry name" value="Homeodomain-like_sf"/>
</dbReference>
<evidence type="ECO:0000259" key="3">
    <source>
        <dbReference type="PROSITE" id="PS50977"/>
    </source>
</evidence>
<evidence type="ECO:0000256" key="2">
    <source>
        <dbReference type="PROSITE-ProRule" id="PRU00335"/>
    </source>
</evidence>
<feature type="DNA-binding region" description="H-T-H motif" evidence="2">
    <location>
        <begin position="46"/>
        <end position="65"/>
    </location>
</feature>
<evidence type="ECO:0000313" key="4">
    <source>
        <dbReference type="EMBL" id="OFC69991.1"/>
    </source>
</evidence>
<dbReference type="Pfam" id="PF00440">
    <property type="entry name" value="TetR_N"/>
    <property type="match status" value="1"/>
</dbReference>
<dbReference type="PROSITE" id="PS50977">
    <property type="entry name" value="HTH_TETR_2"/>
    <property type="match status" value="1"/>
</dbReference>
<accession>A0A1E7Z966</accession>
<dbReference type="PANTHER" id="PTHR43479">
    <property type="entry name" value="ACREF/ENVCD OPERON REPRESSOR-RELATED"/>
    <property type="match status" value="1"/>
</dbReference>
<organism evidence="4 5">
    <name type="scientific">Alteromonas confluentis</name>
    <dbReference type="NCBI Taxonomy" id="1656094"/>
    <lineage>
        <taxon>Bacteria</taxon>
        <taxon>Pseudomonadati</taxon>
        <taxon>Pseudomonadota</taxon>
        <taxon>Gammaproteobacteria</taxon>
        <taxon>Alteromonadales</taxon>
        <taxon>Alteromonadaceae</taxon>
        <taxon>Alteromonas/Salinimonas group</taxon>
        <taxon>Alteromonas</taxon>
    </lineage>
</organism>
<dbReference type="InterPro" id="IPR001647">
    <property type="entry name" value="HTH_TetR"/>
</dbReference>
<dbReference type="AlphaFoldDB" id="A0A1E7Z966"/>
<keyword evidence="5" id="KW-1185">Reference proteome</keyword>
<dbReference type="Gene3D" id="1.10.357.10">
    <property type="entry name" value="Tetracycline Repressor, domain 2"/>
    <property type="match status" value="1"/>
</dbReference>
<reference evidence="4 5" key="1">
    <citation type="submission" date="2016-08" db="EMBL/GenBank/DDBJ databases">
        <authorList>
            <person name="Seilhamer J.J."/>
        </authorList>
    </citation>
    <scope>NUCLEOTIDE SEQUENCE [LARGE SCALE GENOMIC DNA]</scope>
    <source>
        <strain evidence="4 5">KCTC 42603</strain>
    </source>
</reference>
<gene>
    <name evidence="4" type="ORF">BFC18_15545</name>
</gene>
<dbReference type="STRING" id="1656094.BFC18_15545"/>
<dbReference type="Proteomes" id="UP000175691">
    <property type="component" value="Unassembled WGS sequence"/>
</dbReference>
<dbReference type="SUPFAM" id="SSF46689">
    <property type="entry name" value="Homeodomain-like"/>
    <property type="match status" value="1"/>
</dbReference>
<dbReference type="PRINTS" id="PR00455">
    <property type="entry name" value="HTHTETR"/>
</dbReference>